<evidence type="ECO:0000256" key="2">
    <source>
        <dbReference type="ARBA" id="ARBA00023033"/>
    </source>
</evidence>
<dbReference type="EMBL" id="UINC01002106">
    <property type="protein sequence ID" value="SUZ92972.1"/>
    <property type="molecule type" value="Genomic_DNA"/>
</dbReference>
<dbReference type="InterPro" id="IPR050766">
    <property type="entry name" value="Bact_Lucif_Oxidored"/>
</dbReference>
<dbReference type="Gene3D" id="3.20.20.30">
    <property type="entry name" value="Luciferase-like domain"/>
    <property type="match status" value="1"/>
</dbReference>
<dbReference type="PANTHER" id="PTHR30137:SF8">
    <property type="entry name" value="BLR5498 PROTEIN"/>
    <property type="match status" value="1"/>
</dbReference>
<name>A0A381RMA1_9ZZZZ</name>
<protein>
    <recommendedName>
        <fullName evidence="3">Luciferase-like domain-containing protein</fullName>
    </recommendedName>
</protein>
<sequence length="339" mass="37499">MGDLLRDPITGELMSQAERHRMLVEGAVTAEEAGFWSASLGEHHFCDYVVSAPPVVLAAIAERTSEIRLGTAVALGANNDPIRLAEDYATLDVLSGGRVELVVGRGNLYEHTYDAFGQDPGLSRPMFEERVSLLVEALGNEQLDWSGEFRSPFRNYTTQPRPLQDPVPIWVGGGSSVESAEYAAKMGLPLMLPGIFGPPRIFIPLVERYREAWQEHGHPSQDCLVGTIAHTFMAASSQEAFRVSAPRFKVYMEWVRDLLRLSTPALGDLIRETDLKEMTERGPTVCGSREEVLDKMSTYRDILGLDTYLLMCDLGGMPAPELTETLFAFGSEILPEFSQ</sequence>
<keyword evidence="1" id="KW-0560">Oxidoreductase</keyword>
<evidence type="ECO:0000313" key="4">
    <source>
        <dbReference type="EMBL" id="SUZ92972.1"/>
    </source>
</evidence>
<gene>
    <name evidence="4" type="ORF">METZ01_LOCUS45826</name>
</gene>
<accession>A0A381RMA1</accession>
<reference evidence="4" key="1">
    <citation type="submission" date="2018-05" db="EMBL/GenBank/DDBJ databases">
        <authorList>
            <person name="Lanie J.A."/>
            <person name="Ng W.-L."/>
            <person name="Kazmierczak K.M."/>
            <person name="Andrzejewski T.M."/>
            <person name="Davidsen T.M."/>
            <person name="Wayne K.J."/>
            <person name="Tettelin H."/>
            <person name="Glass J.I."/>
            <person name="Rusch D."/>
            <person name="Podicherti R."/>
            <person name="Tsui H.-C.T."/>
            <person name="Winkler M.E."/>
        </authorList>
    </citation>
    <scope>NUCLEOTIDE SEQUENCE</scope>
</reference>
<dbReference type="GO" id="GO:0016705">
    <property type="term" value="F:oxidoreductase activity, acting on paired donors, with incorporation or reduction of molecular oxygen"/>
    <property type="evidence" value="ECO:0007669"/>
    <property type="project" value="InterPro"/>
</dbReference>
<evidence type="ECO:0000259" key="3">
    <source>
        <dbReference type="Pfam" id="PF00296"/>
    </source>
</evidence>
<dbReference type="PANTHER" id="PTHR30137">
    <property type="entry name" value="LUCIFERASE-LIKE MONOOXYGENASE"/>
    <property type="match status" value="1"/>
</dbReference>
<dbReference type="AlphaFoldDB" id="A0A381RMA1"/>
<dbReference type="SUPFAM" id="SSF51679">
    <property type="entry name" value="Bacterial luciferase-like"/>
    <property type="match status" value="1"/>
</dbReference>
<proteinExistence type="predicted"/>
<dbReference type="Pfam" id="PF00296">
    <property type="entry name" value="Bac_luciferase"/>
    <property type="match status" value="1"/>
</dbReference>
<evidence type="ECO:0000256" key="1">
    <source>
        <dbReference type="ARBA" id="ARBA00023002"/>
    </source>
</evidence>
<dbReference type="GO" id="GO:0005829">
    <property type="term" value="C:cytosol"/>
    <property type="evidence" value="ECO:0007669"/>
    <property type="project" value="TreeGrafter"/>
</dbReference>
<dbReference type="InterPro" id="IPR011251">
    <property type="entry name" value="Luciferase-like_dom"/>
</dbReference>
<dbReference type="InterPro" id="IPR036661">
    <property type="entry name" value="Luciferase-like_sf"/>
</dbReference>
<dbReference type="GO" id="GO:0004497">
    <property type="term" value="F:monooxygenase activity"/>
    <property type="evidence" value="ECO:0007669"/>
    <property type="project" value="UniProtKB-KW"/>
</dbReference>
<keyword evidence="2" id="KW-0503">Monooxygenase</keyword>
<feature type="domain" description="Luciferase-like" evidence="3">
    <location>
        <begin position="12"/>
        <end position="302"/>
    </location>
</feature>
<organism evidence="4">
    <name type="scientific">marine metagenome</name>
    <dbReference type="NCBI Taxonomy" id="408172"/>
    <lineage>
        <taxon>unclassified sequences</taxon>
        <taxon>metagenomes</taxon>
        <taxon>ecological metagenomes</taxon>
    </lineage>
</organism>